<dbReference type="EMBL" id="JAENGP010000005">
    <property type="protein sequence ID" value="MBK1780878.1"/>
    <property type="molecule type" value="Genomic_DNA"/>
</dbReference>
<gene>
    <name evidence="1" type="ORF">JHL22_06575</name>
</gene>
<keyword evidence="2" id="KW-1185">Reference proteome</keyword>
<name>A0ABS1EDB4_9BURK</name>
<dbReference type="Proteomes" id="UP000635316">
    <property type="component" value="Unassembled WGS sequence"/>
</dbReference>
<comment type="caution">
    <text evidence="1">The sequence shown here is derived from an EMBL/GenBank/DDBJ whole genome shotgun (WGS) entry which is preliminary data.</text>
</comment>
<evidence type="ECO:0000313" key="2">
    <source>
        <dbReference type="Proteomes" id="UP000635316"/>
    </source>
</evidence>
<evidence type="ECO:0000313" key="1">
    <source>
        <dbReference type="EMBL" id="MBK1780878.1"/>
    </source>
</evidence>
<accession>A0ABS1EDB4</accession>
<organism evidence="1 2">
    <name type="scientific">Advenella mandrilli</name>
    <dbReference type="NCBI Taxonomy" id="2800330"/>
    <lineage>
        <taxon>Bacteria</taxon>
        <taxon>Pseudomonadati</taxon>
        <taxon>Pseudomonadota</taxon>
        <taxon>Betaproteobacteria</taxon>
        <taxon>Burkholderiales</taxon>
        <taxon>Alcaligenaceae</taxon>
    </lineage>
</organism>
<reference evidence="1 2" key="1">
    <citation type="submission" date="2020-12" db="EMBL/GenBank/DDBJ databases">
        <authorList>
            <person name="Lu T."/>
            <person name="Wang Q."/>
            <person name="Han X."/>
        </authorList>
    </citation>
    <scope>NUCLEOTIDE SEQUENCE [LARGE SCALE GENOMIC DNA]</scope>
    <source>
        <strain evidence="1 2">WQ 585</strain>
    </source>
</reference>
<sequence length="321" mass="37997">MSYYVSTFDNKFKRIFASSYINLDKRDIYDLALQILSSHVSNMSYSIEREIKSILNSYFDINQRYKDVYVNFCLSNKLMALSESSNELHSIPKGKDVRKVVYLKRVNKFYRSSLLEYAKKENINIEFVELAMKRNFLKVITGFFLQRHCNQTLTPQILSKLEFFVETINTNNRLLIPYQKTERFQRFIHELCSTIKGDTSVPSIPSKLMRTILSSTRFHFSYINELDLSMQELTRIRQIQNTAFDEVNLFDHDRMSPKIGAKYIKNWKQRHQIPIFGWKHESILDEINQIDNDDLLYVNLCIYSSLNIKTMDEVSLEVLGF</sequence>
<protein>
    <submittedName>
        <fullName evidence="1">Uncharacterized protein</fullName>
    </submittedName>
</protein>
<dbReference type="RefSeq" id="WP_200235187.1">
    <property type="nucleotide sequence ID" value="NZ_JAENGP010000005.1"/>
</dbReference>
<proteinExistence type="predicted"/>